<organism evidence="1 2">
    <name type="scientific">Castor canadensis</name>
    <name type="common">American beaver</name>
    <dbReference type="NCBI Taxonomy" id="51338"/>
    <lineage>
        <taxon>Eukaryota</taxon>
        <taxon>Metazoa</taxon>
        <taxon>Chordata</taxon>
        <taxon>Craniata</taxon>
        <taxon>Vertebrata</taxon>
        <taxon>Euteleostomi</taxon>
        <taxon>Mammalia</taxon>
        <taxon>Eutheria</taxon>
        <taxon>Euarchontoglires</taxon>
        <taxon>Glires</taxon>
        <taxon>Rodentia</taxon>
        <taxon>Castorimorpha</taxon>
        <taxon>Castoridae</taxon>
        <taxon>Castor</taxon>
    </lineage>
</organism>
<proteinExistence type="predicted"/>
<protein>
    <submittedName>
        <fullName evidence="2">LOW QUALITY PROTEIN: spermatogenesis-associated protein 31D4-like</fullName>
    </submittedName>
</protein>
<gene>
    <name evidence="2" type="primary">LOC109698782</name>
</gene>
<name>A0AC58KTP8_CASCN</name>
<reference evidence="2" key="1">
    <citation type="submission" date="2025-08" db="UniProtKB">
        <authorList>
            <consortium name="RefSeq"/>
        </authorList>
    </citation>
    <scope>IDENTIFICATION</scope>
</reference>
<keyword evidence="1" id="KW-1185">Reference proteome</keyword>
<evidence type="ECO:0000313" key="1">
    <source>
        <dbReference type="Proteomes" id="UP001732720"/>
    </source>
</evidence>
<dbReference type="Proteomes" id="UP001732720">
    <property type="component" value="Chromosome 13"/>
</dbReference>
<dbReference type="RefSeq" id="XP_073908293.1">
    <property type="nucleotide sequence ID" value="XM_074052192.1"/>
</dbReference>
<accession>A0AC58KTP8</accession>
<evidence type="ECO:0000313" key="2">
    <source>
        <dbReference type="RefSeq" id="XP_073908293.1"/>
    </source>
</evidence>
<sequence length="1462" mass="162627">MKSISFLKSHIELWLNYGSTFLDIDPKCTFLSALGLLLLYLCYRLSKRTLPAHAKNNIPKHRGRYKRRRGAFTGHRTFWREVEEKKREAEEWKKLLAIVTSLKDKHHDSTRFRKLLCPDPLCRICSQTATEVSNLLSLASFEVSTASESPGGSTAPKKESSSSFTTPPSEIPPEHPNPGPTLEVSIPPPSILLPNQETPLEDLPSLSPLDESLPPEPKSPFDAKFPVDSLSSQNLAFPPLLQHHTQDTDLVLPQDATLPLVDSPGGLSSYDPTTRGIGNSTLATSEFSWREPGVKSWSSSNLTQYKAMQDFLSLHSSEASSGGDPAIYLIDPGNLSFVSLDVLSFLERQIKERDDLLIWKEKERKIEPFPKQFKLEYPLNSSGKMLVSVADQQDSAVSLPFGSSTRTPVELHMPQQHSYVKNSEHELTKKYTQLFWGLPSMHSESLSTTVPAFGDCFFYLLQQTVQCFYSLKCGVCVHTPQSEALSLSPSEICHLEYNVLQKKLESLWDLPSVIQKSQEEFCPPAPNLPLVSRSSKSHVQNSILPGDFSLNNELQKKLEHHLRKRLIQHRWGLPHRIHESLSKMSPLTEIPSESKSIDGLSSFKNQNNKDLNFQLSQPRSFYKRSSEMFPLEGVGKEQRHSLEIGPEDHLASDQDGASDNGLECDSETDTVNNSQSLCRNNSRTSVLSLDQKQLKDALEVHLKKKFGELSEGQIPSTVHSSQQSMKMTLPPPEKSPSQIKQSDLAPMMGSDPNIPKDISLPDSDKQMTLEDHSTIFHMRMISGLPQRVQESINNFNKRGRPSQAYSALNFPSSTTLISEVDSKLGVSRSLRGNSNAYVKEKMGTRDPIPILDSIPAASPGSKEGQGSQRQSFSDIKNEPIDNLHKMKQLFPQQTQTVIEKASEKQPVAGNRCIPNLPIRASEAAPETGDKRLSSSNTIQKSWGERMFSISDNSGETFKAEELSGLQSQPNAILTTRERGKSPVIYANPDKAESTLTTEKSPRGTLVPHYADVNSRKVEMTPRLMKYSRGEHQVHYADENFRKVKSTQITERSPVGTSVLHYPEANFNKVETTPTTPRPPVGLSVTRDPQSSDFKSQMIKELKLKLESRKQSQAQGLPADVPLASNASTFKTLLTHDHRVPSGDVANFQVLHVQLDNTKTNLEQGQEPCINEDDLQKGQGKNFPSTAKIMSHPGLKRELGGGDTGLETSQPRRKSCCPQDRALEKTLRSKSSSTLSLKGQPPPENCFRKQMKHFFQWLCPGARGKGQRSSLGKGISPSVQGRGLAKGRAAFAGITEDENVTKGITDVPEEKCREAVDVTCPQGPLFSPMKPGKTQNKAKLQVQHKADPVQEHHFNYKASCSKAPCVKSCKQESAFSHPSYLERNKQIRAGDGKTPNSMPLKEQINYKASYSKVPCAKSCKQESAFSHPSYLERNKQIRAGDGKTPNSMPLKEQINYKASCLIP</sequence>